<dbReference type="Gene3D" id="1.10.1660.10">
    <property type="match status" value="1"/>
</dbReference>
<dbReference type="GO" id="GO:0006355">
    <property type="term" value="P:regulation of DNA-templated transcription"/>
    <property type="evidence" value="ECO:0007669"/>
    <property type="project" value="InterPro"/>
</dbReference>
<feature type="domain" description="HTH merR-type" evidence="1">
    <location>
        <begin position="12"/>
        <end position="81"/>
    </location>
</feature>
<sequence length="121" mass="13986">MKSGKIPEKLIYRLEEISRIAQLNPEVIEAWERELYFLHAGKTGSGDKIFRKKDLAIILRLKELLEKKRLTLAGAKRKIEEEFGIITPAPVHPDRLKKVLYQVREQLHEIAISLGNDSKKT</sequence>
<accession>A0A0F9JIK8</accession>
<dbReference type="Pfam" id="PF13411">
    <property type="entry name" value="MerR_1"/>
    <property type="match status" value="1"/>
</dbReference>
<dbReference type="InterPro" id="IPR000551">
    <property type="entry name" value="MerR-type_HTH_dom"/>
</dbReference>
<evidence type="ECO:0000313" key="2">
    <source>
        <dbReference type="EMBL" id="KKM62191.1"/>
    </source>
</evidence>
<gene>
    <name evidence="2" type="ORF">LCGC14_1524170</name>
</gene>
<reference evidence="2" key="1">
    <citation type="journal article" date="2015" name="Nature">
        <title>Complex archaea that bridge the gap between prokaryotes and eukaryotes.</title>
        <authorList>
            <person name="Spang A."/>
            <person name="Saw J.H."/>
            <person name="Jorgensen S.L."/>
            <person name="Zaremba-Niedzwiedzka K."/>
            <person name="Martijn J."/>
            <person name="Lind A.E."/>
            <person name="van Eijk R."/>
            <person name="Schleper C."/>
            <person name="Guy L."/>
            <person name="Ettema T.J."/>
        </authorList>
    </citation>
    <scope>NUCLEOTIDE SEQUENCE</scope>
</reference>
<dbReference type="InterPro" id="IPR009061">
    <property type="entry name" value="DNA-bd_dom_put_sf"/>
</dbReference>
<protein>
    <recommendedName>
        <fullName evidence="1">HTH merR-type domain-containing protein</fullName>
    </recommendedName>
</protein>
<name>A0A0F9JIK8_9ZZZZ</name>
<evidence type="ECO:0000259" key="1">
    <source>
        <dbReference type="Pfam" id="PF13411"/>
    </source>
</evidence>
<dbReference type="GO" id="GO:0003677">
    <property type="term" value="F:DNA binding"/>
    <property type="evidence" value="ECO:0007669"/>
    <property type="project" value="InterPro"/>
</dbReference>
<proteinExistence type="predicted"/>
<organism evidence="2">
    <name type="scientific">marine sediment metagenome</name>
    <dbReference type="NCBI Taxonomy" id="412755"/>
    <lineage>
        <taxon>unclassified sequences</taxon>
        <taxon>metagenomes</taxon>
        <taxon>ecological metagenomes</taxon>
    </lineage>
</organism>
<dbReference type="EMBL" id="LAZR01011348">
    <property type="protein sequence ID" value="KKM62191.1"/>
    <property type="molecule type" value="Genomic_DNA"/>
</dbReference>
<dbReference type="SUPFAM" id="SSF46955">
    <property type="entry name" value="Putative DNA-binding domain"/>
    <property type="match status" value="1"/>
</dbReference>
<comment type="caution">
    <text evidence="2">The sequence shown here is derived from an EMBL/GenBank/DDBJ whole genome shotgun (WGS) entry which is preliminary data.</text>
</comment>
<dbReference type="AlphaFoldDB" id="A0A0F9JIK8"/>